<feature type="compositionally biased region" description="Polar residues" evidence="1">
    <location>
        <begin position="139"/>
        <end position="149"/>
    </location>
</feature>
<reference evidence="2 3" key="1">
    <citation type="journal article" date="2013" name="MBio">
        <title>Genome sequencing of the plant pathogen Taphrina deformans, the causal agent of peach leaf curl.</title>
        <authorList>
            <person name="Cisse O.H."/>
            <person name="Almeida J.M.G.C.F."/>
            <person name="Fonseca A."/>
            <person name="Kumar A.A."/>
            <person name="Salojaervi J."/>
            <person name="Overmyer K."/>
            <person name="Hauser P.M."/>
            <person name="Pagni M."/>
        </authorList>
    </citation>
    <scope>NUCLEOTIDE SEQUENCE [LARGE SCALE GENOMIC DNA]</scope>
    <source>
        <strain evidence="3">PYCC 5710 / ATCC 11124 / CBS 356.35 / IMI 108563 / JCM 9778 / NBRC 8474</strain>
    </source>
</reference>
<gene>
    <name evidence="2" type="ORF">TAPDE_001036</name>
</gene>
<accession>R4X7G1</accession>
<proteinExistence type="predicted"/>
<dbReference type="EMBL" id="CAHR02000034">
    <property type="protein sequence ID" value="CCG81299.1"/>
    <property type="molecule type" value="Genomic_DNA"/>
</dbReference>
<evidence type="ECO:0000256" key="1">
    <source>
        <dbReference type="SAM" id="MobiDB-lite"/>
    </source>
</evidence>
<evidence type="ECO:0000313" key="2">
    <source>
        <dbReference type="EMBL" id="CCG81299.1"/>
    </source>
</evidence>
<protein>
    <submittedName>
        <fullName evidence="2">Uncharacterized protein</fullName>
    </submittedName>
</protein>
<organism evidence="2 3">
    <name type="scientific">Taphrina deformans (strain PYCC 5710 / ATCC 11124 / CBS 356.35 / IMI 108563 / JCM 9778 / NBRC 8474)</name>
    <name type="common">Peach leaf curl fungus</name>
    <name type="synonym">Lalaria deformans</name>
    <dbReference type="NCBI Taxonomy" id="1097556"/>
    <lineage>
        <taxon>Eukaryota</taxon>
        <taxon>Fungi</taxon>
        <taxon>Dikarya</taxon>
        <taxon>Ascomycota</taxon>
        <taxon>Taphrinomycotina</taxon>
        <taxon>Taphrinomycetes</taxon>
        <taxon>Taphrinales</taxon>
        <taxon>Taphrinaceae</taxon>
        <taxon>Taphrina</taxon>
    </lineage>
</organism>
<comment type="caution">
    <text evidence="2">The sequence shown here is derived from an EMBL/GenBank/DDBJ whole genome shotgun (WGS) entry which is preliminary data.</text>
</comment>
<dbReference type="STRING" id="1097556.R4X7G1"/>
<evidence type="ECO:0000313" key="3">
    <source>
        <dbReference type="Proteomes" id="UP000013776"/>
    </source>
</evidence>
<dbReference type="PANTHER" id="PTHR40468">
    <property type="entry name" value="YALI0A15257P"/>
    <property type="match status" value="1"/>
</dbReference>
<dbReference type="eggNOG" id="ENOG502S843">
    <property type="taxonomic scope" value="Eukaryota"/>
</dbReference>
<dbReference type="PANTHER" id="PTHR40468:SF1">
    <property type="entry name" value="TOPOISOMERASE I DAMAGE AFFECTED PROTEIN 11"/>
    <property type="match status" value="1"/>
</dbReference>
<keyword evidence="3" id="KW-1185">Reference proteome</keyword>
<name>R4X7G1_TAPDE</name>
<dbReference type="Proteomes" id="UP000013776">
    <property type="component" value="Unassembled WGS sequence"/>
</dbReference>
<dbReference type="AlphaFoldDB" id="R4X7G1"/>
<feature type="region of interest" description="Disordered" evidence="1">
    <location>
        <begin position="108"/>
        <end position="191"/>
    </location>
</feature>
<dbReference type="VEuPathDB" id="FungiDB:TAPDE_001036"/>
<feature type="compositionally biased region" description="Pro residues" evidence="1">
    <location>
        <begin position="165"/>
        <end position="174"/>
    </location>
</feature>
<dbReference type="OrthoDB" id="2163387at2759"/>
<sequence>MKEKVLRRAELSRITRMLRSRLEIAQFKVGRSWQNLPFKSVEPQLEREVKLRHPEAFENTDLLDHPSLASPPREVEFLVPDLPNRARHNDEGSALRQSPFGADNATTVEHAHQTRQGTSPLKRQRSPSPPHDSPVMASSPLNYRASSSNIRERMDPRSPNGHYSTPPPSTPPPSHLRSARTNKADTEEGADLLLYLATSPSPAKSRRVNRAIEFSSPPPIRGSSAVNTPVGAGFNLSEFLNFSPSPAPAARGRFDGNKFSPAKLTYDDSPARLSARVRDLEGG</sequence>